<dbReference type="Pfam" id="PF10686">
    <property type="entry name" value="YAcAr"/>
    <property type="match status" value="1"/>
</dbReference>
<dbReference type="STRING" id="258594.RPA2247"/>
<dbReference type="HOGENOM" id="CLU_054190_0_0_5"/>
<organism evidence="3">
    <name type="scientific">Rhodopseudomonas palustris (strain ATCC BAA-98 / CGA009)</name>
    <dbReference type="NCBI Taxonomy" id="258594"/>
    <lineage>
        <taxon>Bacteria</taxon>
        <taxon>Pseudomonadati</taxon>
        <taxon>Pseudomonadota</taxon>
        <taxon>Alphaproteobacteria</taxon>
        <taxon>Hyphomicrobiales</taxon>
        <taxon>Nitrobacteraceae</taxon>
        <taxon>Rhodopseudomonas</taxon>
    </lineage>
</organism>
<dbReference type="AlphaFoldDB" id="Q6N7L0"/>
<gene>
    <name evidence="3" type="ordered locus">RPA2247</name>
</gene>
<dbReference type="PhylomeDB" id="Q6N7L0"/>
<evidence type="ECO:0000256" key="1">
    <source>
        <dbReference type="SAM" id="MobiDB-lite"/>
    </source>
</evidence>
<reference evidence="3" key="1">
    <citation type="journal article" date="2004" name="Nat. Biotechnol.">
        <title>Complete genome sequence of the metabolically versatile photosynthetic bacterium Rhodopseudomonas palustris.</title>
        <authorList>
            <person name="Larimer F.W."/>
            <person name="Chain P."/>
            <person name="Hauser L."/>
            <person name="Lamerdin J."/>
            <person name="Malfatti S."/>
            <person name="Do L."/>
            <person name="Land M.L."/>
            <person name="Pelletier D.A."/>
            <person name="Beatty J.T."/>
            <person name="Lang A.S."/>
            <person name="Tabita F.R."/>
            <person name="Gibson J.L."/>
            <person name="Hanson T.E."/>
            <person name="Bobst C."/>
            <person name="Torres J.L."/>
            <person name="Peres C."/>
            <person name="Harrison F.H."/>
            <person name="Gibson J."/>
            <person name="Harwood C.S."/>
        </authorList>
    </citation>
    <scope>NUCLEOTIDE SEQUENCE [LARGE SCALE GENOMIC DNA]</scope>
    <source>
        <strain evidence="3">CGA009</strain>
    </source>
</reference>
<name>Q6N7L0_RHOPA</name>
<sequence>MVIGRKTLVVRKAGGTLGLALSLRRGAHGLLRGRSDRSRFGSATAAAGYFPPVLRTFASRAKIARLRRPTLRCGRSVLRTGGAGPRRPRSSSPAKAAMGAAGKTDRQDTMSTDPDFEPLHEQSPTSSLLDELQLFGHRPFEDEPDPRPLPEERHVRGAIADIFDALASTFQDTRLEPDLDDLLWSTVNLFHRAAERIERELDDNEQAQKRGQREQDGSEVKSVELERKIAEGMTLIERRNAFEFMRDQAADQFETHLRSTWRPRSGSMVNRKALTSAMIDSRDFIAARKRAENEVMLPTGAKVAFTGGSDFNDHQAVWAALDRVRAKHPDMVLLHGGSPKGAERIAACWADNRHVAQVAFKPDWTRHAKAAPFKRNDQLLDILPIGVIVFPGSGISDNLADKARKLGIPLFDFRKGGGA</sequence>
<feature type="compositionally biased region" description="Basic and acidic residues" evidence="1">
    <location>
        <begin position="206"/>
        <end position="221"/>
    </location>
</feature>
<dbReference type="eggNOG" id="ENOG502Z7S6">
    <property type="taxonomic scope" value="Bacteria"/>
</dbReference>
<accession>Q6N7L0</accession>
<dbReference type="InterPro" id="IPR019627">
    <property type="entry name" value="YAcAr"/>
</dbReference>
<feature type="domain" description="YspA cpYpsA-related SLOG" evidence="2">
    <location>
        <begin position="302"/>
        <end position="367"/>
    </location>
</feature>
<evidence type="ECO:0000313" key="3">
    <source>
        <dbReference type="EMBL" id="CAE27688.1"/>
    </source>
</evidence>
<feature type="region of interest" description="Disordered" evidence="1">
    <location>
        <begin position="201"/>
        <end position="221"/>
    </location>
</feature>
<evidence type="ECO:0000259" key="2">
    <source>
        <dbReference type="Pfam" id="PF10686"/>
    </source>
</evidence>
<proteinExistence type="predicted"/>
<feature type="region of interest" description="Disordered" evidence="1">
    <location>
        <begin position="76"/>
        <end position="127"/>
    </location>
</feature>
<protein>
    <recommendedName>
        <fullName evidence="2">YspA cpYpsA-related SLOG domain-containing protein</fullName>
    </recommendedName>
</protein>
<dbReference type="EMBL" id="BX572600">
    <property type="protein sequence ID" value="CAE27688.1"/>
    <property type="molecule type" value="Genomic_DNA"/>
</dbReference>